<evidence type="ECO:0000313" key="2">
    <source>
        <dbReference type="EMBL" id="MFE1755681.1"/>
    </source>
</evidence>
<dbReference type="Gene3D" id="2.60.40.420">
    <property type="entry name" value="Cupredoxins - blue copper proteins"/>
    <property type="match status" value="1"/>
</dbReference>
<feature type="region of interest" description="Disordered" evidence="1">
    <location>
        <begin position="154"/>
        <end position="176"/>
    </location>
</feature>
<dbReference type="PROSITE" id="PS51257">
    <property type="entry name" value="PROKAR_LIPOPROTEIN"/>
    <property type="match status" value="1"/>
</dbReference>
<name>A0ABW6HH54_9ACTN</name>
<dbReference type="RefSeq" id="WP_381798878.1">
    <property type="nucleotide sequence ID" value="NZ_JBHYTS010000104.1"/>
</dbReference>
<dbReference type="SUPFAM" id="SSF49503">
    <property type="entry name" value="Cupredoxins"/>
    <property type="match status" value="1"/>
</dbReference>
<dbReference type="InterPro" id="IPR008972">
    <property type="entry name" value="Cupredoxin"/>
</dbReference>
<evidence type="ECO:0000313" key="3">
    <source>
        <dbReference type="Proteomes" id="UP001599756"/>
    </source>
</evidence>
<sequence>MAGRRLSRSGWAAGAGTAGAVMLAALLAACGSSGSYGSGGSGGSGSQGGTGSVTSPAPAGGGARATTVTVRMTEYKLGLSAKTFKAGDYTFVATNDGHTLHSLEIQGQGSDVRLPEGLRPGQSGQVRVVLKDGTYHLFCPVDQHRELGMRTDITVGGAGGTSPVTPSATHSSGGGY</sequence>
<dbReference type="Proteomes" id="UP001599756">
    <property type="component" value="Unassembled WGS sequence"/>
</dbReference>
<reference evidence="2 3" key="1">
    <citation type="submission" date="2024-09" db="EMBL/GenBank/DDBJ databases">
        <title>The Natural Products Discovery Center: Release of the First 8490 Sequenced Strains for Exploring Actinobacteria Biosynthetic Diversity.</title>
        <authorList>
            <person name="Kalkreuter E."/>
            <person name="Kautsar S.A."/>
            <person name="Yang D."/>
            <person name="Bader C.D."/>
            <person name="Teijaro C.N."/>
            <person name="Fluegel L."/>
            <person name="Davis C.M."/>
            <person name="Simpson J.R."/>
            <person name="Lauterbach L."/>
            <person name="Steele A.D."/>
            <person name="Gui C."/>
            <person name="Meng S."/>
            <person name="Li G."/>
            <person name="Viehrig K."/>
            <person name="Ye F."/>
            <person name="Su P."/>
            <person name="Kiefer A.F."/>
            <person name="Nichols A."/>
            <person name="Cepeda A.J."/>
            <person name="Yan W."/>
            <person name="Fan B."/>
            <person name="Jiang Y."/>
            <person name="Adhikari A."/>
            <person name="Zheng C.-J."/>
            <person name="Schuster L."/>
            <person name="Cowan T.M."/>
            <person name="Smanski M.J."/>
            <person name="Chevrette M.G."/>
            <person name="De Carvalho L.P.S."/>
            <person name="Shen B."/>
        </authorList>
    </citation>
    <scope>NUCLEOTIDE SEQUENCE [LARGE SCALE GENOMIC DNA]</scope>
    <source>
        <strain evidence="2 3">NPDC059500</strain>
    </source>
</reference>
<feature type="region of interest" description="Disordered" evidence="1">
    <location>
        <begin position="38"/>
        <end position="65"/>
    </location>
</feature>
<comment type="caution">
    <text evidence="2">The sequence shown here is derived from an EMBL/GenBank/DDBJ whole genome shotgun (WGS) entry which is preliminary data.</text>
</comment>
<feature type="compositionally biased region" description="Gly residues" evidence="1">
    <location>
        <begin position="38"/>
        <end position="51"/>
    </location>
</feature>
<protein>
    <submittedName>
        <fullName evidence="2">Copper-binding protein</fullName>
    </submittedName>
</protein>
<gene>
    <name evidence="2" type="ORF">ACFW88_34970</name>
</gene>
<evidence type="ECO:0000256" key="1">
    <source>
        <dbReference type="SAM" id="MobiDB-lite"/>
    </source>
</evidence>
<keyword evidence="3" id="KW-1185">Reference proteome</keyword>
<feature type="compositionally biased region" description="Polar residues" evidence="1">
    <location>
        <begin position="162"/>
        <end position="176"/>
    </location>
</feature>
<dbReference type="EMBL" id="JBHYTS010000104">
    <property type="protein sequence ID" value="MFE1755681.1"/>
    <property type="molecule type" value="Genomic_DNA"/>
</dbReference>
<accession>A0ABW6HH54</accession>
<organism evidence="2 3">
    <name type="scientific">Streptomyces anandii</name>
    <dbReference type="NCBI Taxonomy" id="285454"/>
    <lineage>
        <taxon>Bacteria</taxon>
        <taxon>Bacillati</taxon>
        <taxon>Actinomycetota</taxon>
        <taxon>Actinomycetes</taxon>
        <taxon>Kitasatosporales</taxon>
        <taxon>Streptomycetaceae</taxon>
        <taxon>Streptomyces</taxon>
    </lineage>
</organism>
<proteinExistence type="predicted"/>